<accession>A0ABW5WUM8</accession>
<dbReference type="RefSeq" id="WP_377770701.1">
    <property type="nucleotide sequence ID" value="NZ_JBHUOQ010000001.1"/>
</dbReference>
<feature type="transmembrane region" description="Helical" evidence="6">
    <location>
        <begin position="528"/>
        <end position="552"/>
    </location>
</feature>
<evidence type="ECO:0000256" key="6">
    <source>
        <dbReference type="PIRNR" id="PIRNR018968"/>
    </source>
</evidence>
<dbReference type="InterPro" id="IPR027022">
    <property type="entry name" value="ABC_permease_BceB-typ"/>
</dbReference>
<feature type="transmembrane region" description="Helical" evidence="6">
    <location>
        <begin position="232"/>
        <end position="261"/>
    </location>
</feature>
<keyword evidence="2 6" id="KW-1003">Cell membrane</keyword>
<comment type="caution">
    <text evidence="8">The sequence shown here is derived from an EMBL/GenBank/DDBJ whole genome shotgun (WGS) entry which is preliminary data.</text>
</comment>
<reference evidence="9" key="1">
    <citation type="journal article" date="2019" name="Int. J. Syst. Evol. Microbiol.">
        <title>The Global Catalogue of Microorganisms (GCM) 10K type strain sequencing project: providing services to taxonomists for standard genome sequencing and annotation.</title>
        <authorList>
            <consortium name="The Broad Institute Genomics Platform"/>
            <consortium name="The Broad Institute Genome Sequencing Center for Infectious Disease"/>
            <person name="Wu L."/>
            <person name="Ma J."/>
        </authorList>
    </citation>
    <scope>NUCLEOTIDE SEQUENCE [LARGE SCALE GENOMIC DNA]</scope>
    <source>
        <strain evidence="9">KCTC 33575</strain>
    </source>
</reference>
<sequence length="650" mass="72686">MSLNSLIVKNFFKNLKNYGLYIFSLIFSVALYFSLLLLSKDQSASEEISSSTGLGAMFTVGSVLTLIIIVMFVCFANMIFIKRRHKELALFQLVGMNKMKIFRILALENALMYFGSLIAGIGVGVLISRLFMMVLLKVMRVDMEVSLLFSGSAVIQTALVFIAIFVVLMVQNYLFLRGKKLIDLLKLGRTSEQKVKAFGAGTVIFGIIGILMIGTGYYLSTIMFDSAIGNPIFLFILMPLILFLTIAGTYITFKCSVAFILNMIRKRKGGHVNVNDVLSTTSIMFKMKSNSFLLTVITTLTALSISLMSMAYISYYSVDSQIENLYPYDYTFMNEEDYDFYTSLLEDNDIEVTPQVKNFIHYEVKEGGAVTFSGAGGNNQMTDGSGASLVTISENEVDDFDVAENEVYITGINSLMETFMEFNTGEIMTFMDGEGFERSVEVVDITDGSVLPTQSTFGMPVAVVDDTVYQEMEENVPVRNTEFEYPTELYALDITDGDNESVLELMDSEENPPFESKQISYTAMFESIGLTMFIVGFVGFSFLLTSGCILYFKQIGECEDEKGSYKVLRKLGFSENEIIRGLSLKMVITFGIPLVIGLGHTYFAVKAGWFIFGTELWTPMLTVMVVYTILYSIFALLSLGYYKKVVRQSL</sequence>
<organism evidence="8 9">
    <name type="scientific">Corticicoccus populi</name>
    <dbReference type="NCBI Taxonomy" id="1812821"/>
    <lineage>
        <taxon>Bacteria</taxon>
        <taxon>Bacillati</taxon>
        <taxon>Bacillota</taxon>
        <taxon>Bacilli</taxon>
        <taxon>Bacillales</taxon>
        <taxon>Staphylococcaceae</taxon>
        <taxon>Corticicoccus</taxon>
    </lineage>
</organism>
<dbReference type="Proteomes" id="UP001597519">
    <property type="component" value="Unassembled WGS sequence"/>
</dbReference>
<evidence type="ECO:0000256" key="4">
    <source>
        <dbReference type="ARBA" id="ARBA00022989"/>
    </source>
</evidence>
<feature type="transmembrane region" description="Helical" evidence="6">
    <location>
        <begin position="147"/>
        <end position="176"/>
    </location>
</feature>
<keyword evidence="3 6" id="KW-0812">Transmembrane</keyword>
<feature type="transmembrane region" description="Helical" evidence="6">
    <location>
        <begin position="197"/>
        <end position="220"/>
    </location>
</feature>
<feature type="transmembrane region" description="Helical" evidence="6">
    <location>
        <begin position="20"/>
        <end position="38"/>
    </location>
</feature>
<name>A0ABW5WUM8_9STAP</name>
<dbReference type="InterPro" id="IPR003838">
    <property type="entry name" value="ABC3_permease_C"/>
</dbReference>
<feature type="transmembrane region" description="Helical" evidence="6">
    <location>
        <begin position="586"/>
        <end position="605"/>
    </location>
</feature>
<proteinExistence type="inferred from homology"/>
<feature type="transmembrane region" description="Helical" evidence="6">
    <location>
        <begin position="58"/>
        <end position="80"/>
    </location>
</feature>
<feature type="transmembrane region" description="Helical" evidence="6">
    <location>
        <begin position="101"/>
        <end position="127"/>
    </location>
</feature>
<feature type="domain" description="ABC3 transporter permease C-terminal" evidence="7">
    <location>
        <begin position="61"/>
        <end position="170"/>
    </location>
</feature>
<keyword evidence="4 6" id="KW-1133">Transmembrane helix</keyword>
<dbReference type="InterPro" id="IPR052536">
    <property type="entry name" value="ABC-4_Integral_Memb_Prot"/>
</dbReference>
<dbReference type="EMBL" id="JBHUOQ010000001">
    <property type="protein sequence ID" value="MFD2829049.1"/>
    <property type="molecule type" value="Genomic_DNA"/>
</dbReference>
<comment type="subcellular location">
    <subcellularLocation>
        <location evidence="1 6">Cell membrane</location>
        <topology evidence="1 6">Multi-pass membrane protein</topology>
    </subcellularLocation>
</comment>
<gene>
    <name evidence="8" type="ORF">ACFSX4_01125</name>
</gene>
<feature type="transmembrane region" description="Helical" evidence="6">
    <location>
        <begin position="617"/>
        <end position="642"/>
    </location>
</feature>
<evidence type="ECO:0000313" key="9">
    <source>
        <dbReference type="Proteomes" id="UP001597519"/>
    </source>
</evidence>
<evidence type="ECO:0000313" key="8">
    <source>
        <dbReference type="EMBL" id="MFD2829049.1"/>
    </source>
</evidence>
<evidence type="ECO:0000256" key="2">
    <source>
        <dbReference type="ARBA" id="ARBA00022475"/>
    </source>
</evidence>
<evidence type="ECO:0000256" key="1">
    <source>
        <dbReference type="ARBA" id="ARBA00004651"/>
    </source>
</evidence>
<evidence type="ECO:0000256" key="3">
    <source>
        <dbReference type="ARBA" id="ARBA00022692"/>
    </source>
</evidence>
<keyword evidence="6" id="KW-0813">Transport</keyword>
<keyword evidence="5 6" id="KW-0472">Membrane</keyword>
<feature type="transmembrane region" description="Helical" evidence="6">
    <location>
        <begin position="292"/>
        <end position="315"/>
    </location>
</feature>
<dbReference type="PANTHER" id="PTHR46795">
    <property type="entry name" value="ABC TRANSPORTER PERMEASE-RELATED-RELATED"/>
    <property type="match status" value="1"/>
</dbReference>
<evidence type="ECO:0000256" key="5">
    <source>
        <dbReference type="ARBA" id="ARBA00023136"/>
    </source>
</evidence>
<dbReference type="PANTHER" id="PTHR46795:SF3">
    <property type="entry name" value="ABC TRANSPORTER PERMEASE"/>
    <property type="match status" value="1"/>
</dbReference>
<dbReference type="PIRSF" id="PIRSF018968">
    <property type="entry name" value="ABC_permease_BceB"/>
    <property type="match status" value="1"/>
</dbReference>
<evidence type="ECO:0000259" key="7">
    <source>
        <dbReference type="Pfam" id="PF02687"/>
    </source>
</evidence>
<dbReference type="Pfam" id="PF02687">
    <property type="entry name" value="FtsX"/>
    <property type="match status" value="1"/>
</dbReference>
<protein>
    <submittedName>
        <fullName evidence="8">FtsX-like permease family protein</fullName>
    </submittedName>
</protein>
<comment type="similarity">
    <text evidence="6">Belongs to the ABC-4 integral membrane protein family.</text>
</comment>
<keyword evidence="9" id="KW-1185">Reference proteome</keyword>